<keyword evidence="3" id="KW-1185">Reference proteome</keyword>
<evidence type="ECO:0000256" key="1">
    <source>
        <dbReference type="SAM" id="SignalP"/>
    </source>
</evidence>
<feature type="chain" id="PRO_5026292308" description="AA1-like domain-containing protein" evidence="1">
    <location>
        <begin position="21"/>
        <end position="157"/>
    </location>
</feature>
<evidence type="ECO:0000313" key="3">
    <source>
        <dbReference type="Proteomes" id="UP000799640"/>
    </source>
</evidence>
<organism evidence="2 3">
    <name type="scientific">Trichodelitschia bisporula</name>
    <dbReference type="NCBI Taxonomy" id="703511"/>
    <lineage>
        <taxon>Eukaryota</taxon>
        <taxon>Fungi</taxon>
        <taxon>Dikarya</taxon>
        <taxon>Ascomycota</taxon>
        <taxon>Pezizomycotina</taxon>
        <taxon>Dothideomycetes</taxon>
        <taxon>Dothideomycetes incertae sedis</taxon>
        <taxon>Phaeotrichales</taxon>
        <taxon>Phaeotrichaceae</taxon>
        <taxon>Trichodelitschia</taxon>
    </lineage>
</organism>
<dbReference type="EMBL" id="ML996709">
    <property type="protein sequence ID" value="KAF2395969.1"/>
    <property type="molecule type" value="Genomic_DNA"/>
</dbReference>
<accession>A0A6G1HJD1</accession>
<evidence type="ECO:0008006" key="4">
    <source>
        <dbReference type="Google" id="ProtNLM"/>
    </source>
</evidence>
<proteinExistence type="predicted"/>
<dbReference type="Proteomes" id="UP000799640">
    <property type="component" value="Unassembled WGS sequence"/>
</dbReference>
<dbReference type="AlphaFoldDB" id="A0A6G1HJD1"/>
<gene>
    <name evidence="2" type="ORF">EJ06DRAFT_551962</name>
</gene>
<sequence>MYSIQFLLTLLLTLLPLASSRAVFTSTGYAITTLSSAVRTNTTQTTLMFSVHDSEPVADETTSCGAAWTRLSGFPSNWVRCSNPAFSFYLSKFNSTSTFALEIKHSFKDPSLGDPPFDSATTFARLTVNPTDVVCKNGECAMPAGQQMKAPVWAASG</sequence>
<dbReference type="OrthoDB" id="5395704at2759"/>
<feature type="signal peptide" evidence="1">
    <location>
        <begin position="1"/>
        <end position="20"/>
    </location>
</feature>
<keyword evidence="1" id="KW-0732">Signal</keyword>
<name>A0A6G1HJD1_9PEZI</name>
<protein>
    <recommendedName>
        <fullName evidence="4">AA1-like domain-containing protein</fullName>
    </recommendedName>
</protein>
<reference evidence="2" key="1">
    <citation type="journal article" date="2020" name="Stud. Mycol.">
        <title>101 Dothideomycetes genomes: a test case for predicting lifestyles and emergence of pathogens.</title>
        <authorList>
            <person name="Haridas S."/>
            <person name="Albert R."/>
            <person name="Binder M."/>
            <person name="Bloem J."/>
            <person name="Labutti K."/>
            <person name="Salamov A."/>
            <person name="Andreopoulos B."/>
            <person name="Baker S."/>
            <person name="Barry K."/>
            <person name="Bills G."/>
            <person name="Bluhm B."/>
            <person name="Cannon C."/>
            <person name="Castanera R."/>
            <person name="Culley D."/>
            <person name="Daum C."/>
            <person name="Ezra D."/>
            <person name="Gonzalez J."/>
            <person name="Henrissat B."/>
            <person name="Kuo A."/>
            <person name="Liang C."/>
            <person name="Lipzen A."/>
            <person name="Lutzoni F."/>
            <person name="Magnuson J."/>
            <person name="Mondo S."/>
            <person name="Nolan M."/>
            <person name="Ohm R."/>
            <person name="Pangilinan J."/>
            <person name="Park H.-J."/>
            <person name="Ramirez L."/>
            <person name="Alfaro M."/>
            <person name="Sun H."/>
            <person name="Tritt A."/>
            <person name="Yoshinaga Y."/>
            <person name="Zwiers L.-H."/>
            <person name="Turgeon B."/>
            <person name="Goodwin S."/>
            <person name="Spatafora J."/>
            <person name="Crous P."/>
            <person name="Grigoriev I."/>
        </authorList>
    </citation>
    <scope>NUCLEOTIDE SEQUENCE</scope>
    <source>
        <strain evidence="2">CBS 262.69</strain>
    </source>
</reference>
<evidence type="ECO:0000313" key="2">
    <source>
        <dbReference type="EMBL" id="KAF2395969.1"/>
    </source>
</evidence>